<dbReference type="RefSeq" id="WP_130556684.1">
    <property type="nucleotide sequence ID" value="NZ_AP028947.1"/>
</dbReference>
<accession>A0AA86J6I8</accession>
<proteinExistence type="predicted"/>
<dbReference type="InterPro" id="IPR027785">
    <property type="entry name" value="UvrD-like_helicase_C"/>
</dbReference>
<sequence>MPATVYPSDTSALALDGAQARERDVLLQLQAQLPGDFTIYHGIHWSRIEHGLTVTGRIQFLVLSPSGLVFIVLMKTGLMKVEEGRVFKQLGEQRQDVFHALAEQGALLAQKFRQQHSMSLQLEPIFYCPDFTVPELTGLTVNAERVVDARRKDQLAWLLQTIDSSVQLPFDKTRNRQIHSFLCNVLNLVPEVGALAQAAETLVTRLSHGLEQWVARLSFEPFRLRVSGTAGSGKSQLAFAELQRNHTLKARSLYVCYNRPLSSHMAQQVREAALMGAAVFNFHALCDRMLRDAGQEVDYSAPGVFGRLAEQVLATQLDKRWVFDSIVVDEGQDFDQSWLPVLQRCAHSGTRWLWLEDPIQNLYGKPAISLPGWVNLHTPMNFRNPKRVVQALLLMQQAFQFDSQLDLDVEAACPLEGLPLEFFEYDSEEGLLAQTAKAITACLRHGFTRNQIAVLSMRGHEKSRILAQASLGPHSLRHFTGRYDTHGSQIFTEGNVHAESVYRFKGQSAQAVVVTELAFDDFTESDFRKLFVAMTRAKLLLILVGQTDTLARLRGAIHY</sequence>
<dbReference type="EMBL" id="AP028947">
    <property type="protein sequence ID" value="BET25790.1"/>
    <property type="molecule type" value="Genomic_DNA"/>
</dbReference>
<evidence type="ECO:0000313" key="2">
    <source>
        <dbReference type="EMBL" id="BET25790.1"/>
    </source>
</evidence>
<keyword evidence="2" id="KW-0067">ATP-binding</keyword>
<dbReference type="SUPFAM" id="SSF52540">
    <property type="entry name" value="P-loop containing nucleoside triphosphate hydrolases"/>
    <property type="match status" value="1"/>
</dbReference>
<dbReference type="GO" id="GO:0004386">
    <property type="term" value="F:helicase activity"/>
    <property type="evidence" value="ECO:0007669"/>
    <property type="project" value="UniProtKB-KW"/>
</dbReference>
<dbReference type="InterPro" id="IPR027417">
    <property type="entry name" value="P-loop_NTPase"/>
</dbReference>
<gene>
    <name evidence="2" type="ORF">RGQ30_12910</name>
</gene>
<reference evidence="2 3" key="1">
    <citation type="submission" date="2023-10" db="EMBL/GenBank/DDBJ databases">
        <title>Complete Genome Sequence of Limnobacter thiooxidans CS-K2T, Isolated from freshwater lake sediments in Bavaria, Germany.</title>
        <authorList>
            <person name="Naruki M."/>
            <person name="Watanabe A."/>
            <person name="Warashina T."/>
            <person name="Morita T."/>
            <person name="Arakawa K."/>
        </authorList>
    </citation>
    <scope>NUCLEOTIDE SEQUENCE [LARGE SCALE GENOMIC DNA]</scope>
    <source>
        <strain evidence="2 3">CS-K2</strain>
    </source>
</reference>
<keyword evidence="2" id="KW-0347">Helicase</keyword>
<protein>
    <submittedName>
        <fullName evidence="2">ATP-dependent helicase</fullName>
    </submittedName>
</protein>
<keyword evidence="2" id="KW-0378">Hydrolase</keyword>
<feature type="domain" description="UvrD-like helicase C-terminal" evidence="1">
    <location>
        <begin position="496"/>
        <end position="544"/>
    </location>
</feature>
<name>A0AA86J6I8_9BURK</name>
<evidence type="ECO:0000259" key="1">
    <source>
        <dbReference type="Pfam" id="PF13538"/>
    </source>
</evidence>
<dbReference type="Pfam" id="PF13538">
    <property type="entry name" value="UvrD_C_2"/>
    <property type="match status" value="1"/>
</dbReference>
<dbReference type="Proteomes" id="UP001329151">
    <property type="component" value="Chromosome"/>
</dbReference>
<keyword evidence="3" id="KW-1185">Reference proteome</keyword>
<dbReference type="Gene3D" id="3.40.50.300">
    <property type="entry name" value="P-loop containing nucleotide triphosphate hydrolases"/>
    <property type="match status" value="2"/>
</dbReference>
<dbReference type="KEGG" id="lto:RGQ30_12910"/>
<dbReference type="AlphaFoldDB" id="A0AA86J6I8"/>
<organism evidence="2 3">
    <name type="scientific">Limnobacter thiooxidans</name>
    <dbReference type="NCBI Taxonomy" id="131080"/>
    <lineage>
        <taxon>Bacteria</taxon>
        <taxon>Pseudomonadati</taxon>
        <taxon>Pseudomonadota</taxon>
        <taxon>Betaproteobacteria</taxon>
        <taxon>Burkholderiales</taxon>
        <taxon>Burkholderiaceae</taxon>
        <taxon>Limnobacter</taxon>
    </lineage>
</organism>
<evidence type="ECO:0000313" key="3">
    <source>
        <dbReference type="Proteomes" id="UP001329151"/>
    </source>
</evidence>
<keyword evidence="2" id="KW-0547">Nucleotide-binding</keyword>